<comment type="function">
    <text evidence="1">Associates with the EF-Tu.GDP complex and induces the exchange of GDP to GTP. It remains bound to the aminoacyl-tRNA.EF-Tu.GTP complex up to the GTP hydrolysis stage on the ribosome.</text>
</comment>
<dbReference type="KEGG" id="gtt:GUITHDRAFT_105392"/>
<reference evidence="5" key="3">
    <citation type="submission" date="2015-06" db="UniProtKB">
        <authorList>
            <consortium name="EnsemblProtists"/>
        </authorList>
    </citation>
    <scope>IDENTIFICATION</scope>
</reference>
<dbReference type="RefSeq" id="XP_005835743.1">
    <property type="nucleotide sequence ID" value="XM_005835686.1"/>
</dbReference>
<reference evidence="6" key="2">
    <citation type="submission" date="2012-11" db="EMBL/GenBank/DDBJ databases">
        <authorList>
            <person name="Kuo A."/>
            <person name="Curtis B.A."/>
            <person name="Tanifuji G."/>
            <person name="Burki F."/>
            <person name="Gruber A."/>
            <person name="Irimia M."/>
            <person name="Maruyama S."/>
            <person name="Arias M.C."/>
            <person name="Ball S.G."/>
            <person name="Gile G.H."/>
            <person name="Hirakawa Y."/>
            <person name="Hopkins J.F."/>
            <person name="Rensing S.A."/>
            <person name="Schmutz J."/>
            <person name="Symeonidi A."/>
            <person name="Elias M."/>
            <person name="Eveleigh R.J."/>
            <person name="Herman E.K."/>
            <person name="Klute M.J."/>
            <person name="Nakayama T."/>
            <person name="Obornik M."/>
            <person name="Reyes-Prieto A."/>
            <person name="Armbrust E.V."/>
            <person name="Aves S.J."/>
            <person name="Beiko R.G."/>
            <person name="Coutinho P."/>
            <person name="Dacks J.B."/>
            <person name="Durnford D.G."/>
            <person name="Fast N.M."/>
            <person name="Green B.R."/>
            <person name="Grisdale C."/>
            <person name="Hempe F."/>
            <person name="Henrissat B."/>
            <person name="Hoppner M.P."/>
            <person name="Ishida K.-I."/>
            <person name="Kim E."/>
            <person name="Koreny L."/>
            <person name="Kroth P.G."/>
            <person name="Liu Y."/>
            <person name="Malik S.-B."/>
            <person name="Maier U.G."/>
            <person name="McRose D."/>
            <person name="Mock T."/>
            <person name="Neilson J.A."/>
            <person name="Onodera N.T."/>
            <person name="Poole A.M."/>
            <person name="Pritham E.J."/>
            <person name="Richards T.A."/>
            <person name="Rocap G."/>
            <person name="Roy S.W."/>
            <person name="Sarai C."/>
            <person name="Schaack S."/>
            <person name="Shirato S."/>
            <person name="Slamovits C.H."/>
            <person name="Spencer D.F."/>
            <person name="Suzuki S."/>
            <person name="Worden A.Z."/>
            <person name="Zauner S."/>
            <person name="Barry K."/>
            <person name="Bell C."/>
            <person name="Bharti A.K."/>
            <person name="Crow J.A."/>
            <person name="Grimwood J."/>
            <person name="Kramer R."/>
            <person name="Lindquist E."/>
            <person name="Lucas S."/>
            <person name="Salamov A."/>
            <person name="McFadden G.I."/>
            <person name="Lane C.E."/>
            <person name="Keeling P.J."/>
            <person name="Gray M.W."/>
            <person name="Grigoriev I.V."/>
            <person name="Archibald J.M."/>
        </authorList>
    </citation>
    <scope>NUCLEOTIDE SEQUENCE</scope>
    <source>
        <strain evidence="6">CCMP2712</strain>
    </source>
</reference>
<evidence type="ECO:0000313" key="6">
    <source>
        <dbReference type="Proteomes" id="UP000011087"/>
    </source>
</evidence>
<feature type="domain" description="S1 motif" evidence="3">
    <location>
        <begin position="201"/>
        <end position="270"/>
    </location>
</feature>
<dbReference type="GO" id="GO:0006412">
    <property type="term" value="P:translation"/>
    <property type="evidence" value="ECO:0007669"/>
    <property type="project" value="TreeGrafter"/>
</dbReference>
<feature type="domain" description="S1 motif" evidence="3">
    <location>
        <begin position="99"/>
        <end position="168"/>
    </location>
</feature>
<sequence>MAATIAKYAAMAAIMAPTMAYMPQFAGTGVSLRSAVCNVPVAHAPRHSLALRMSDDAVAEIAGVKEETDGEQRSLKKTRTNKRRTPSKNKKPLSDYEVGSTVPGKVVSIMPYGAFVDIGATTDGLVHVSQLADEFVSDIESVVKVGDEVQVRITEINADINKVSLSMRSENAPSRGERNERRSGGGGRSELPEKFKNFDDKEFIKGTVASLMEYGAFVTIGEGVDGLVHISQISEERDTKIDKVLTVGQEVNVRIINFDQKRKRLSLSMREWREPEVKPEEDEIRGYIDEVPADAKSAFQIAWEKAQAAAAK</sequence>
<reference evidence="4 6" key="1">
    <citation type="journal article" date="2012" name="Nature">
        <title>Algal genomes reveal evolutionary mosaicism and the fate of nucleomorphs.</title>
        <authorList>
            <consortium name="DOE Joint Genome Institute"/>
            <person name="Curtis B.A."/>
            <person name="Tanifuji G."/>
            <person name="Burki F."/>
            <person name="Gruber A."/>
            <person name="Irimia M."/>
            <person name="Maruyama S."/>
            <person name="Arias M.C."/>
            <person name="Ball S.G."/>
            <person name="Gile G.H."/>
            <person name="Hirakawa Y."/>
            <person name="Hopkins J.F."/>
            <person name="Kuo A."/>
            <person name="Rensing S.A."/>
            <person name="Schmutz J."/>
            <person name="Symeonidi A."/>
            <person name="Elias M."/>
            <person name="Eveleigh R.J."/>
            <person name="Herman E.K."/>
            <person name="Klute M.J."/>
            <person name="Nakayama T."/>
            <person name="Obornik M."/>
            <person name="Reyes-Prieto A."/>
            <person name="Armbrust E.V."/>
            <person name="Aves S.J."/>
            <person name="Beiko R.G."/>
            <person name="Coutinho P."/>
            <person name="Dacks J.B."/>
            <person name="Durnford D.G."/>
            <person name="Fast N.M."/>
            <person name="Green B.R."/>
            <person name="Grisdale C.J."/>
            <person name="Hempel F."/>
            <person name="Henrissat B."/>
            <person name="Hoppner M.P."/>
            <person name="Ishida K."/>
            <person name="Kim E."/>
            <person name="Koreny L."/>
            <person name="Kroth P.G."/>
            <person name="Liu Y."/>
            <person name="Malik S.B."/>
            <person name="Maier U.G."/>
            <person name="McRose D."/>
            <person name="Mock T."/>
            <person name="Neilson J.A."/>
            <person name="Onodera N.T."/>
            <person name="Poole A.M."/>
            <person name="Pritham E.J."/>
            <person name="Richards T.A."/>
            <person name="Rocap G."/>
            <person name="Roy S.W."/>
            <person name="Sarai C."/>
            <person name="Schaack S."/>
            <person name="Shirato S."/>
            <person name="Slamovits C.H."/>
            <person name="Spencer D.F."/>
            <person name="Suzuki S."/>
            <person name="Worden A.Z."/>
            <person name="Zauner S."/>
            <person name="Barry K."/>
            <person name="Bell C."/>
            <person name="Bharti A.K."/>
            <person name="Crow J.A."/>
            <person name="Grimwood J."/>
            <person name="Kramer R."/>
            <person name="Lindquist E."/>
            <person name="Lucas S."/>
            <person name="Salamov A."/>
            <person name="McFadden G.I."/>
            <person name="Lane C.E."/>
            <person name="Keeling P.J."/>
            <person name="Gray M.W."/>
            <person name="Grigoriev I.V."/>
            <person name="Archibald J.M."/>
        </authorList>
    </citation>
    <scope>NUCLEOTIDE SEQUENCE</scope>
    <source>
        <strain evidence="4 6">CCMP2712</strain>
    </source>
</reference>
<dbReference type="InterPro" id="IPR012340">
    <property type="entry name" value="NA-bd_OB-fold"/>
</dbReference>
<dbReference type="SUPFAM" id="SSF50249">
    <property type="entry name" value="Nucleic acid-binding proteins"/>
    <property type="match status" value="2"/>
</dbReference>
<dbReference type="SMR" id="L1JJS3"/>
<dbReference type="AlphaFoldDB" id="L1JJS3"/>
<evidence type="ECO:0000313" key="5">
    <source>
        <dbReference type="EnsemblProtists" id="EKX48763"/>
    </source>
</evidence>
<dbReference type="GO" id="GO:0005840">
    <property type="term" value="C:ribosome"/>
    <property type="evidence" value="ECO:0007669"/>
    <property type="project" value="UniProtKB-KW"/>
</dbReference>
<dbReference type="InterPro" id="IPR050437">
    <property type="entry name" value="Ribos_protein_bS1-like"/>
</dbReference>
<dbReference type="GO" id="GO:1990904">
    <property type="term" value="C:ribonucleoprotein complex"/>
    <property type="evidence" value="ECO:0007669"/>
    <property type="project" value="UniProtKB-KW"/>
</dbReference>
<dbReference type="Gene3D" id="2.40.50.140">
    <property type="entry name" value="Nucleic acid-binding proteins"/>
    <property type="match status" value="2"/>
</dbReference>
<dbReference type="InterPro" id="IPR003029">
    <property type="entry name" value="S1_domain"/>
</dbReference>
<accession>L1JJS3</accession>
<organism evidence="4">
    <name type="scientific">Guillardia theta (strain CCMP2712)</name>
    <name type="common">Cryptophyte</name>
    <dbReference type="NCBI Taxonomy" id="905079"/>
    <lineage>
        <taxon>Eukaryota</taxon>
        <taxon>Cryptophyceae</taxon>
        <taxon>Pyrenomonadales</taxon>
        <taxon>Geminigeraceae</taxon>
        <taxon>Guillardia</taxon>
    </lineage>
</organism>
<dbReference type="OrthoDB" id="412781at2759"/>
<proteinExistence type="predicted"/>
<dbReference type="Pfam" id="PF00575">
    <property type="entry name" value="S1"/>
    <property type="match status" value="2"/>
</dbReference>
<protein>
    <recommendedName>
        <fullName evidence="3">S1 motif domain-containing protein</fullName>
    </recommendedName>
</protein>
<feature type="compositionally biased region" description="Basic residues" evidence="2">
    <location>
        <begin position="75"/>
        <end position="91"/>
    </location>
</feature>
<dbReference type="HOGENOM" id="CLU_892667_0_0_1"/>
<evidence type="ECO:0000259" key="3">
    <source>
        <dbReference type="PROSITE" id="PS50126"/>
    </source>
</evidence>
<feature type="region of interest" description="Disordered" evidence="2">
    <location>
        <begin position="63"/>
        <end position="97"/>
    </location>
</feature>
<dbReference type="PANTHER" id="PTHR10724">
    <property type="entry name" value="30S RIBOSOMAL PROTEIN S1"/>
    <property type="match status" value="1"/>
</dbReference>
<dbReference type="SMART" id="SM00316">
    <property type="entry name" value="S1"/>
    <property type="match status" value="2"/>
</dbReference>
<evidence type="ECO:0000313" key="4">
    <source>
        <dbReference type="EMBL" id="EKX48763.1"/>
    </source>
</evidence>
<dbReference type="OMA" id="HAWISAQ"/>
<gene>
    <name evidence="4" type="ORF">GUITHDRAFT_105392</name>
</gene>
<feature type="region of interest" description="Disordered" evidence="2">
    <location>
        <begin position="167"/>
        <end position="193"/>
    </location>
</feature>
<dbReference type="EMBL" id="JH992984">
    <property type="protein sequence ID" value="EKX48763.1"/>
    <property type="molecule type" value="Genomic_DNA"/>
</dbReference>
<feature type="compositionally biased region" description="Basic and acidic residues" evidence="2">
    <location>
        <begin position="63"/>
        <end position="74"/>
    </location>
</feature>
<dbReference type="PROSITE" id="PS50126">
    <property type="entry name" value="S1"/>
    <property type="match status" value="2"/>
</dbReference>
<dbReference type="GO" id="GO:0005737">
    <property type="term" value="C:cytoplasm"/>
    <property type="evidence" value="ECO:0007669"/>
    <property type="project" value="UniProtKB-ARBA"/>
</dbReference>
<dbReference type="PANTHER" id="PTHR10724:SF10">
    <property type="entry name" value="S1 RNA-BINDING DOMAIN-CONTAINING PROTEIN 1"/>
    <property type="match status" value="1"/>
</dbReference>
<dbReference type="PaxDb" id="55529-EKX48763"/>
<dbReference type="eggNOG" id="KOG1071">
    <property type="taxonomic scope" value="Eukaryota"/>
</dbReference>
<evidence type="ECO:0000256" key="1">
    <source>
        <dbReference type="ARBA" id="ARBA00025453"/>
    </source>
</evidence>
<dbReference type="GO" id="GO:0003729">
    <property type="term" value="F:mRNA binding"/>
    <property type="evidence" value="ECO:0007669"/>
    <property type="project" value="TreeGrafter"/>
</dbReference>
<dbReference type="STRING" id="905079.L1JJS3"/>
<dbReference type="Proteomes" id="UP000011087">
    <property type="component" value="Unassembled WGS sequence"/>
</dbReference>
<keyword evidence="6" id="KW-1185">Reference proteome</keyword>
<dbReference type="EnsemblProtists" id="EKX48763">
    <property type="protein sequence ID" value="EKX48763"/>
    <property type="gene ID" value="GUITHDRAFT_105392"/>
</dbReference>
<evidence type="ECO:0000256" key="2">
    <source>
        <dbReference type="SAM" id="MobiDB-lite"/>
    </source>
</evidence>
<name>L1JJS3_GUITC</name>
<dbReference type="FunFam" id="2.40.50.140:FF:000051">
    <property type="entry name" value="RNA-binding transcriptional accessory protein"/>
    <property type="match status" value="2"/>
</dbReference>
<dbReference type="GeneID" id="17305611"/>
<dbReference type="GO" id="GO:0003735">
    <property type="term" value="F:structural constituent of ribosome"/>
    <property type="evidence" value="ECO:0007669"/>
    <property type="project" value="TreeGrafter"/>
</dbReference>